<accession>A0ABS7PSZ1</accession>
<feature type="domain" description="Flagellar protein FlgJ N-terminal" evidence="1">
    <location>
        <begin position="42"/>
        <end position="84"/>
    </location>
</feature>
<sequence length="94" mass="10064">MKIANSLPLASRPAEQQAQLGKAAQQFEAIFVRQMLAAAHKAKLADGLFDNSAVEQFQSMQDSRLADIVSENGGLGLARTIEQQLSRQIGGNAP</sequence>
<reference evidence="2 3" key="1">
    <citation type="submission" date="2021-08" db="EMBL/GenBank/DDBJ databases">
        <authorList>
            <person name="Tuo L."/>
        </authorList>
    </citation>
    <scope>NUCLEOTIDE SEQUENCE [LARGE SCALE GENOMIC DNA]</scope>
    <source>
        <strain evidence="2 3">JCM 31229</strain>
    </source>
</reference>
<dbReference type="RefSeq" id="WP_222991563.1">
    <property type="nucleotide sequence ID" value="NZ_JAINVV010000009.1"/>
</dbReference>
<dbReference type="Proteomes" id="UP000706039">
    <property type="component" value="Unassembled WGS sequence"/>
</dbReference>
<dbReference type="Pfam" id="PF10135">
    <property type="entry name" value="Rod-binding"/>
    <property type="match status" value="1"/>
</dbReference>
<dbReference type="EMBL" id="JAINVV010000009">
    <property type="protein sequence ID" value="MBY8824455.1"/>
    <property type="molecule type" value="Genomic_DNA"/>
</dbReference>
<evidence type="ECO:0000313" key="2">
    <source>
        <dbReference type="EMBL" id="MBY8824455.1"/>
    </source>
</evidence>
<keyword evidence="3" id="KW-1185">Reference proteome</keyword>
<protein>
    <submittedName>
        <fullName evidence="2">Rod-binding protein</fullName>
    </submittedName>
</protein>
<organism evidence="2 3">
    <name type="scientific">Sphingomonas colocasiae</name>
    <dbReference type="NCBI Taxonomy" id="1848973"/>
    <lineage>
        <taxon>Bacteria</taxon>
        <taxon>Pseudomonadati</taxon>
        <taxon>Pseudomonadota</taxon>
        <taxon>Alphaproteobacteria</taxon>
        <taxon>Sphingomonadales</taxon>
        <taxon>Sphingomonadaceae</taxon>
        <taxon>Sphingomonas</taxon>
    </lineage>
</organism>
<evidence type="ECO:0000259" key="1">
    <source>
        <dbReference type="Pfam" id="PF10135"/>
    </source>
</evidence>
<proteinExistence type="predicted"/>
<name>A0ABS7PSZ1_9SPHN</name>
<gene>
    <name evidence="2" type="ORF">K7G82_19275</name>
</gene>
<dbReference type="PRINTS" id="PR01002">
    <property type="entry name" value="FLGFLGJ"/>
</dbReference>
<dbReference type="InterPro" id="IPR019301">
    <property type="entry name" value="Flagellar_prot_FlgJ_N"/>
</dbReference>
<comment type="caution">
    <text evidence="2">The sequence shown here is derived from an EMBL/GenBank/DDBJ whole genome shotgun (WGS) entry which is preliminary data.</text>
</comment>
<evidence type="ECO:0000313" key="3">
    <source>
        <dbReference type="Proteomes" id="UP000706039"/>
    </source>
</evidence>